<name>A0A2P5YIN1_GOSBA</name>
<evidence type="ECO:0000259" key="3">
    <source>
        <dbReference type="PROSITE" id="PS50158"/>
    </source>
</evidence>
<evidence type="ECO:0000313" key="5">
    <source>
        <dbReference type="Proteomes" id="UP000239757"/>
    </source>
</evidence>
<keyword evidence="1" id="KW-0863">Zinc-finger</keyword>
<dbReference type="GO" id="GO:0003676">
    <property type="term" value="F:nucleic acid binding"/>
    <property type="evidence" value="ECO:0007669"/>
    <property type="project" value="InterPro"/>
</dbReference>
<accession>A0A2P5YIN1</accession>
<reference evidence="4 5" key="1">
    <citation type="submission" date="2015-01" db="EMBL/GenBank/DDBJ databases">
        <title>Genome of allotetraploid Gossypium barbadense reveals genomic plasticity and fiber elongation in cotton evolution.</title>
        <authorList>
            <person name="Chen X."/>
            <person name="Liu X."/>
            <person name="Zhao B."/>
            <person name="Zheng H."/>
            <person name="Hu Y."/>
            <person name="Lu G."/>
            <person name="Yang C."/>
            <person name="Chen J."/>
            <person name="Shan C."/>
            <person name="Zhang L."/>
            <person name="Zhou Y."/>
            <person name="Wang L."/>
            <person name="Guo W."/>
            <person name="Bai Y."/>
            <person name="Ruan J."/>
            <person name="Shangguan X."/>
            <person name="Mao Y."/>
            <person name="Jiang J."/>
            <person name="Zhu Y."/>
            <person name="Lei J."/>
            <person name="Kang H."/>
            <person name="Chen S."/>
            <person name="He X."/>
            <person name="Wang R."/>
            <person name="Wang Y."/>
            <person name="Chen J."/>
            <person name="Wang L."/>
            <person name="Yu S."/>
            <person name="Wang B."/>
            <person name="Wei J."/>
            <person name="Song S."/>
            <person name="Lu X."/>
            <person name="Gao Z."/>
            <person name="Gu W."/>
            <person name="Deng X."/>
            <person name="Ma D."/>
            <person name="Wang S."/>
            <person name="Liang W."/>
            <person name="Fang L."/>
            <person name="Cai C."/>
            <person name="Zhu X."/>
            <person name="Zhou B."/>
            <person name="Zhang Y."/>
            <person name="Chen Z."/>
            <person name="Xu S."/>
            <person name="Zhu R."/>
            <person name="Wang S."/>
            <person name="Zhang T."/>
            <person name="Zhao G."/>
        </authorList>
    </citation>
    <scope>NUCLEOTIDE SEQUENCE [LARGE SCALE GENOMIC DNA]</scope>
    <source>
        <strain evidence="5">cv. Xinhai21</strain>
        <tissue evidence="4">Leaf</tissue>
    </source>
</reference>
<dbReference type="Proteomes" id="UP000239757">
    <property type="component" value="Unassembled WGS sequence"/>
</dbReference>
<dbReference type="InterPro" id="IPR040256">
    <property type="entry name" value="At4g02000-like"/>
</dbReference>
<feature type="compositionally biased region" description="Basic and acidic residues" evidence="2">
    <location>
        <begin position="20"/>
        <end position="34"/>
    </location>
</feature>
<evidence type="ECO:0000256" key="1">
    <source>
        <dbReference type="PROSITE-ProRule" id="PRU00047"/>
    </source>
</evidence>
<organism evidence="4 5">
    <name type="scientific">Gossypium barbadense</name>
    <name type="common">Sea Island cotton</name>
    <name type="synonym">Hibiscus barbadensis</name>
    <dbReference type="NCBI Taxonomy" id="3634"/>
    <lineage>
        <taxon>Eukaryota</taxon>
        <taxon>Viridiplantae</taxon>
        <taxon>Streptophyta</taxon>
        <taxon>Embryophyta</taxon>
        <taxon>Tracheophyta</taxon>
        <taxon>Spermatophyta</taxon>
        <taxon>Magnoliopsida</taxon>
        <taxon>eudicotyledons</taxon>
        <taxon>Gunneridae</taxon>
        <taxon>Pentapetalae</taxon>
        <taxon>rosids</taxon>
        <taxon>malvids</taxon>
        <taxon>Malvales</taxon>
        <taxon>Malvaceae</taxon>
        <taxon>Malvoideae</taxon>
        <taxon>Gossypium</taxon>
    </lineage>
</organism>
<feature type="region of interest" description="Disordered" evidence="2">
    <location>
        <begin position="1"/>
        <end position="34"/>
    </location>
</feature>
<evidence type="ECO:0000256" key="2">
    <source>
        <dbReference type="SAM" id="MobiDB-lite"/>
    </source>
</evidence>
<dbReference type="InterPro" id="IPR025558">
    <property type="entry name" value="DUF4283"/>
</dbReference>
<gene>
    <name evidence="4" type="ORF">GOBAR_AA05128</name>
</gene>
<sequence>MELDGGDDGESTNRATKKVQIRDNEGNQSAEREAAIASRGTLSWKDRLMGTGLFTNGETANTIEPNADDDFEVSEGNVERSIINGIHSIKFSERINQIIIKQMEYTVVVKLLGRNIGYAALQNKLTVLCKPSQPFRLIDVENGYFLASFKNPEDYERALCQVMAWIRLPGLSGHMYKRQVLQEIGKTIGKVAKLDFNTDNGVRGRFARMAVFINLEKALISQIIINGVVQRIEYEHFPTACFQCGHYGHIKEICPKREVGLKDIEEEAVGDKANQKHTIDESTEENVNIEAYGPWMLVKKKPRKLGRTR</sequence>
<dbReference type="Pfam" id="PF14111">
    <property type="entry name" value="DUF4283"/>
    <property type="match status" value="1"/>
</dbReference>
<dbReference type="GO" id="GO:0008270">
    <property type="term" value="F:zinc ion binding"/>
    <property type="evidence" value="ECO:0007669"/>
    <property type="project" value="UniProtKB-KW"/>
</dbReference>
<dbReference type="OrthoDB" id="993965at2759"/>
<keyword evidence="1" id="KW-0862">Zinc</keyword>
<feature type="compositionally biased region" description="Acidic residues" evidence="2">
    <location>
        <begin position="1"/>
        <end position="10"/>
    </location>
</feature>
<feature type="domain" description="CCHC-type" evidence="3">
    <location>
        <begin position="241"/>
        <end position="256"/>
    </location>
</feature>
<dbReference type="AlphaFoldDB" id="A0A2P5YIN1"/>
<dbReference type="PANTHER" id="PTHR31286:SF173">
    <property type="entry name" value="DUF4283 DOMAIN-CONTAINING PROTEIN"/>
    <property type="match status" value="1"/>
</dbReference>
<evidence type="ECO:0000313" key="4">
    <source>
        <dbReference type="EMBL" id="PPS15453.1"/>
    </source>
</evidence>
<proteinExistence type="predicted"/>
<dbReference type="PROSITE" id="PS50158">
    <property type="entry name" value="ZF_CCHC"/>
    <property type="match status" value="1"/>
</dbReference>
<keyword evidence="1" id="KW-0479">Metal-binding</keyword>
<dbReference type="EMBL" id="KZ663155">
    <property type="protein sequence ID" value="PPS15453.1"/>
    <property type="molecule type" value="Genomic_DNA"/>
</dbReference>
<dbReference type="PANTHER" id="PTHR31286">
    <property type="entry name" value="GLYCINE-RICH CELL WALL STRUCTURAL PROTEIN 1.8-LIKE"/>
    <property type="match status" value="1"/>
</dbReference>
<dbReference type="InterPro" id="IPR001878">
    <property type="entry name" value="Znf_CCHC"/>
</dbReference>
<protein>
    <recommendedName>
        <fullName evidence="3">CCHC-type domain-containing protein</fullName>
    </recommendedName>
</protein>